<dbReference type="EMBL" id="LPLZ01000017">
    <property type="protein sequence ID" value="KWN22012.1"/>
    <property type="molecule type" value="Genomic_DNA"/>
</dbReference>
<protein>
    <submittedName>
        <fullName evidence="1">Uncharacterized protein</fullName>
    </submittedName>
</protein>
<evidence type="ECO:0000313" key="1">
    <source>
        <dbReference type="EMBL" id="KWN22012.1"/>
    </source>
</evidence>
<name>A0A108F2R3_9BURK</name>
<sequence length="410" mass="43662">MLAVLAASAMAVYLSSQSYRHQRVTTQERQALHWADGLLKDYAAKNGRLPCSASTRLGAEDCTNGGDWLPVQTLLNQTTASTSNLTSTKLEIHYTPNRGGSGIPDLTIQPAGQFVPAVGLITPVSANGNPRRGETGTDITPMGAYQAPARSVTDFCQQLQNVALGPRGALAIAPVTSVADSNSSVSQQSIDPWSVATTQAPGPMAQAYQLTGPAQTLTVSAADVYRAFQCEALSASLSMMATTASFSEPGGTVLGLRQALIRGPSGWMASRTPQFDWGSYSWLIHMLIPQIIAEQWFYSLIRVWQTAADGYKLGNAAVAAGIPLFTLQALAAEIFYKAAMLRRFLDLNAQVMASVNDTVYLGEYVALLNQLEGIQPWGLPDPVTQISPADDAVQKAVALGPTWAITPVPF</sequence>
<gene>
    <name evidence="1" type="ORF">WT83_04900</name>
</gene>
<dbReference type="Proteomes" id="UP000068016">
    <property type="component" value="Unassembled WGS sequence"/>
</dbReference>
<reference evidence="1 2" key="1">
    <citation type="submission" date="2015-11" db="EMBL/GenBank/DDBJ databases">
        <title>Expanding the genomic diversity of Burkholderia species for the development of highly accurate diagnostics.</title>
        <authorList>
            <person name="Sahl J."/>
            <person name="Keim P."/>
            <person name="Wagner D."/>
        </authorList>
    </citation>
    <scope>NUCLEOTIDE SEQUENCE [LARGE SCALE GENOMIC DNA]</scope>
    <source>
        <strain evidence="1 2">MSMB793WGS</strain>
    </source>
</reference>
<evidence type="ECO:0000313" key="2">
    <source>
        <dbReference type="Proteomes" id="UP000068016"/>
    </source>
</evidence>
<organism evidence="1 2">
    <name type="scientific">Burkholderia territorii</name>
    <dbReference type="NCBI Taxonomy" id="1503055"/>
    <lineage>
        <taxon>Bacteria</taxon>
        <taxon>Pseudomonadati</taxon>
        <taxon>Pseudomonadota</taxon>
        <taxon>Betaproteobacteria</taxon>
        <taxon>Burkholderiales</taxon>
        <taxon>Burkholderiaceae</taxon>
        <taxon>Burkholderia</taxon>
        <taxon>Burkholderia cepacia complex</taxon>
    </lineage>
</organism>
<proteinExistence type="predicted"/>
<comment type="caution">
    <text evidence="1">The sequence shown here is derived from an EMBL/GenBank/DDBJ whole genome shotgun (WGS) entry which is preliminary data.</text>
</comment>
<dbReference type="AlphaFoldDB" id="A0A108F2R3"/>
<accession>A0A108F2R3</accession>